<name>A0A5K8A2Z2_9BACT</name>
<evidence type="ECO:0000313" key="3">
    <source>
        <dbReference type="EMBL" id="BBO86889.1"/>
    </source>
</evidence>
<dbReference type="Proteomes" id="UP000422108">
    <property type="component" value="Chromosome"/>
</dbReference>
<keyword evidence="2" id="KW-0472">Membrane</keyword>
<gene>
    <name evidence="3" type="ORF">DSCOOX_00690</name>
</gene>
<keyword evidence="1" id="KW-0175">Coiled coil</keyword>
<reference evidence="3 4" key="1">
    <citation type="submission" date="2019-11" db="EMBL/GenBank/DDBJ databases">
        <title>Comparative genomics of hydrocarbon-degrading Desulfosarcina strains.</title>
        <authorList>
            <person name="Watanabe M."/>
            <person name="Kojima H."/>
            <person name="Fukui M."/>
        </authorList>
    </citation>
    <scope>NUCLEOTIDE SEQUENCE [LARGE SCALE GENOMIC DNA]</scope>
    <source>
        <strain evidence="4">oXyS1</strain>
    </source>
</reference>
<keyword evidence="4" id="KW-1185">Reference proteome</keyword>
<evidence type="ECO:0000256" key="2">
    <source>
        <dbReference type="SAM" id="Phobius"/>
    </source>
</evidence>
<feature type="coiled-coil region" evidence="1">
    <location>
        <begin position="177"/>
        <end position="271"/>
    </location>
</feature>
<keyword evidence="2" id="KW-0812">Transmembrane</keyword>
<protein>
    <submittedName>
        <fullName evidence="3">Uncharacterized protein</fullName>
    </submittedName>
</protein>
<proteinExistence type="predicted"/>
<sequence length="382" mass="44121">MRYFPFKTLILCVLLPPLVYVFSLQFIENTLQARYDRKLSATYTGDTRDLFDGSIRLQDAIRKNIDAFISNRKLVDWGVHVAITVKTNDGVYLYPDAYNDQRSEIGVGDSVAIARENFKILSEGLIKTIDVKIDHNTPIANAILLFCVLVALLVLFIFYQHGLKLATAEEQARKAALDDLEKDRQNGLDRLKQLETQRYRLSEKIETMRKTLDDERRKASATEDEMMDELLGLEEKIAEHQALKNEQLGEIEHLKVKLEQFEKEKDAQNRQSLKGIAAVKKRFGALYKNIDVHDRAVAGFMDLTEEMKIKVEEVVYQLNDDPKQVTIKRKVFGKKNRETVFEVIFAYKGRLYFRNISNHRVEVLVIGTKLTQNKDLAFLDKL</sequence>
<evidence type="ECO:0000256" key="1">
    <source>
        <dbReference type="SAM" id="Coils"/>
    </source>
</evidence>
<dbReference type="EMBL" id="AP021879">
    <property type="protein sequence ID" value="BBO86889.1"/>
    <property type="molecule type" value="Genomic_DNA"/>
</dbReference>
<dbReference type="RefSeq" id="WP_155308391.1">
    <property type="nucleotide sequence ID" value="NZ_AP021879.1"/>
</dbReference>
<accession>A0A5K8A2Z2</accession>
<organism evidence="3 4">
    <name type="scientific">Desulfosarcina ovata subsp. ovata</name>
    <dbReference type="NCBI Taxonomy" id="2752305"/>
    <lineage>
        <taxon>Bacteria</taxon>
        <taxon>Pseudomonadati</taxon>
        <taxon>Thermodesulfobacteriota</taxon>
        <taxon>Desulfobacteria</taxon>
        <taxon>Desulfobacterales</taxon>
        <taxon>Desulfosarcinaceae</taxon>
        <taxon>Desulfosarcina</taxon>
    </lineage>
</organism>
<feature type="transmembrane region" description="Helical" evidence="2">
    <location>
        <begin position="139"/>
        <end position="159"/>
    </location>
</feature>
<dbReference type="AlphaFoldDB" id="A0A5K8A2Z2"/>
<keyword evidence="2" id="KW-1133">Transmembrane helix</keyword>
<evidence type="ECO:0000313" key="4">
    <source>
        <dbReference type="Proteomes" id="UP000422108"/>
    </source>
</evidence>